<gene>
    <name evidence="11" type="ORF">ACFOWD_02890</name>
</gene>
<proteinExistence type="inferred from homology"/>
<keyword evidence="4" id="KW-0732">Signal</keyword>
<name>A0ABV8R634_9FLAO</name>
<dbReference type="Pfam" id="PF17957">
    <property type="entry name" value="Big_7"/>
    <property type="match status" value="1"/>
</dbReference>
<evidence type="ECO:0000313" key="12">
    <source>
        <dbReference type="Proteomes" id="UP001595826"/>
    </source>
</evidence>
<dbReference type="InterPro" id="IPR013783">
    <property type="entry name" value="Ig-like_fold"/>
</dbReference>
<keyword evidence="9" id="KW-0624">Polysaccharide degradation</keyword>
<feature type="domain" description="CBM6" evidence="10">
    <location>
        <begin position="868"/>
        <end position="993"/>
    </location>
</feature>
<keyword evidence="8" id="KW-0961">Cell wall biogenesis/degradation</keyword>
<dbReference type="InterPro" id="IPR040720">
    <property type="entry name" value="GH81_C"/>
</dbReference>
<evidence type="ECO:0000256" key="3">
    <source>
        <dbReference type="ARBA" id="ARBA00012780"/>
    </source>
</evidence>
<dbReference type="EMBL" id="JBHSCY010000001">
    <property type="protein sequence ID" value="MFC4267841.1"/>
    <property type="molecule type" value="Genomic_DNA"/>
</dbReference>
<dbReference type="PANTHER" id="PTHR31983:SF0">
    <property type="entry name" value="GLUCAN ENDO-1,3-BETA-D-GLUCOSIDASE 2"/>
    <property type="match status" value="1"/>
</dbReference>
<evidence type="ECO:0000259" key="10">
    <source>
        <dbReference type="PROSITE" id="PS51175"/>
    </source>
</evidence>
<evidence type="ECO:0000256" key="5">
    <source>
        <dbReference type="ARBA" id="ARBA00022801"/>
    </source>
</evidence>
<dbReference type="SMART" id="SM00606">
    <property type="entry name" value="CBD_IV"/>
    <property type="match status" value="1"/>
</dbReference>
<dbReference type="GO" id="GO:0016787">
    <property type="term" value="F:hydrolase activity"/>
    <property type="evidence" value="ECO:0007669"/>
    <property type="project" value="UniProtKB-KW"/>
</dbReference>
<dbReference type="SUPFAM" id="SSF49785">
    <property type="entry name" value="Galactose-binding domain-like"/>
    <property type="match status" value="1"/>
</dbReference>
<dbReference type="InterPro" id="IPR005084">
    <property type="entry name" value="CBM6"/>
</dbReference>
<dbReference type="Proteomes" id="UP001595826">
    <property type="component" value="Unassembled WGS sequence"/>
</dbReference>
<organism evidence="11 12">
    <name type="scientific">Polaribacter marinivivus</name>
    <dbReference type="NCBI Taxonomy" id="1524260"/>
    <lineage>
        <taxon>Bacteria</taxon>
        <taxon>Pseudomonadati</taxon>
        <taxon>Bacteroidota</taxon>
        <taxon>Flavobacteriia</taxon>
        <taxon>Flavobacteriales</taxon>
        <taxon>Flavobacteriaceae</taxon>
    </lineage>
</organism>
<keyword evidence="7" id="KW-0326">Glycosidase</keyword>
<reference evidence="12" key="1">
    <citation type="journal article" date="2019" name="Int. J. Syst. Evol. Microbiol.">
        <title>The Global Catalogue of Microorganisms (GCM) 10K type strain sequencing project: providing services to taxonomists for standard genome sequencing and annotation.</title>
        <authorList>
            <consortium name="The Broad Institute Genomics Platform"/>
            <consortium name="The Broad Institute Genome Sequencing Center for Infectious Disease"/>
            <person name="Wu L."/>
            <person name="Ma J."/>
        </authorList>
    </citation>
    <scope>NUCLEOTIDE SEQUENCE [LARGE SCALE GENOMIC DNA]</scope>
    <source>
        <strain evidence="12">CECT 8655</strain>
    </source>
</reference>
<comment type="catalytic activity">
    <reaction evidence="1">
        <text>Hydrolysis of (1-&gt;3)-beta-D-glucosidic linkages in (1-&gt;3)-beta-D-glucans.</text>
        <dbReference type="EC" id="3.2.1.39"/>
    </reaction>
</comment>
<dbReference type="Pfam" id="PF03422">
    <property type="entry name" value="CBM_6"/>
    <property type="match status" value="1"/>
</dbReference>
<dbReference type="CDD" id="cd04080">
    <property type="entry name" value="CBM6_cellulase-like"/>
    <property type="match status" value="1"/>
</dbReference>
<dbReference type="PROSITE" id="PS51175">
    <property type="entry name" value="CBM6"/>
    <property type="match status" value="1"/>
</dbReference>
<dbReference type="NCBIfam" id="TIGR04183">
    <property type="entry name" value="Por_Secre_tail"/>
    <property type="match status" value="1"/>
</dbReference>
<evidence type="ECO:0000256" key="8">
    <source>
        <dbReference type="ARBA" id="ARBA00023316"/>
    </source>
</evidence>
<accession>A0ABV8R634</accession>
<comment type="similarity">
    <text evidence="2">Belongs to the glycosyl hydrolase 81 family.</text>
</comment>
<dbReference type="Pfam" id="PF18962">
    <property type="entry name" value="Por_Secre_tail"/>
    <property type="match status" value="1"/>
</dbReference>
<evidence type="ECO:0000256" key="2">
    <source>
        <dbReference type="ARBA" id="ARBA00010730"/>
    </source>
</evidence>
<dbReference type="InterPro" id="IPR008979">
    <property type="entry name" value="Galactose-bd-like_sf"/>
</dbReference>
<dbReference type="PANTHER" id="PTHR31983">
    <property type="entry name" value="ENDO-1,3(4)-BETA-GLUCANASE 1"/>
    <property type="match status" value="1"/>
</dbReference>
<evidence type="ECO:0000256" key="9">
    <source>
        <dbReference type="ARBA" id="ARBA00023326"/>
    </source>
</evidence>
<protein>
    <recommendedName>
        <fullName evidence="3">glucan endo-1,3-beta-D-glucosidase</fullName>
        <ecNumber evidence="3">3.2.1.39</ecNumber>
    </recommendedName>
</protein>
<comment type="caution">
    <text evidence="11">The sequence shown here is derived from an EMBL/GenBank/DDBJ whole genome shotgun (WGS) entry which is preliminary data.</text>
</comment>
<evidence type="ECO:0000256" key="1">
    <source>
        <dbReference type="ARBA" id="ARBA00000382"/>
    </source>
</evidence>
<dbReference type="InterPro" id="IPR006584">
    <property type="entry name" value="Cellulose-bd_IV"/>
</dbReference>
<keyword evidence="5 11" id="KW-0378">Hydrolase</keyword>
<keyword evidence="6" id="KW-0119">Carbohydrate metabolism</keyword>
<dbReference type="Pfam" id="PF17652">
    <property type="entry name" value="Glyco_hydro81C"/>
    <property type="match status" value="1"/>
</dbReference>
<dbReference type="InterPro" id="IPR005200">
    <property type="entry name" value="Endo-beta-glucanase"/>
</dbReference>
<dbReference type="InterPro" id="IPR026444">
    <property type="entry name" value="Secre_tail"/>
</dbReference>
<keyword evidence="12" id="KW-1185">Reference proteome</keyword>
<dbReference type="RefSeq" id="WP_377407960.1">
    <property type="nucleotide sequence ID" value="NZ_JBHSCY010000001.1"/>
</dbReference>
<dbReference type="PROSITE" id="PS52008">
    <property type="entry name" value="GH81"/>
    <property type="match status" value="1"/>
</dbReference>
<dbReference type="Gene3D" id="2.60.40.10">
    <property type="entry name" value="Immunoglobulins"/>
    <property type="match status" value="1"/>
</dbReference>
<sequence>MYKKLDSFSQISSLLILLVSFNIFSQVSVGNGSYTNTFPGTDAANRNAFPSGEPKTSGIAATKPVPTNDWWSKLIKEDFADNLFNYPMTMKTTNQGLIVTFIPVGRPIGDNAAIQVGLTNLNATKTTVSDFSDWTVTMDWNDNTHNLKATSGIGMPFVYLEKNDNATAEVTINSGNVTLSNELIIIENASDGGDFVVYAPSGSTWTKNGNVYTSSLNGKNYWSIAMLSLTTANVSAVAQEYKKYAYVFPTNTSADWSFNKNSSKVTTTFTIETATKEGANTNILQGLLPHQWNNLASNSATPSGYSYQTARGELKTLEGNSFIVENTFKGILPTLPDVTNFSTTYKPNELHSKITSIQNDKLATWTDSYNEGQVMNRLIQTARIADQTGNIEGRDKMIATIKERLQDWLSYENGEVAFLFYYNSNWSTLLGYPSGHGQDSNINDHHFHWGYFIHAAAFLEQFEPGWASNWGEMINLLIRDAASSNRNDDKFPYLRNFSPFAGHSWANGFASFPHGNDQESTSESMQFASSLIHWGTITNNDEIRDLGIYIYTTEQTAIEEYWFDMYERNFDANHPYSLVSRIWGNWYDNGTFWTSDIAASYGIELYPIHGGSLYLSHNQQYAKKLWAEMEANTPVLNNAENENLWYDTYWKFLSMTDPQKALDLYNGYSDRNVKFGISDAQTYHWLHAMKALGQIDISVTADYPIAAVFNDNGSKTYVAHNYSNTQITVNYSDGYQLIVPANKMVTSRDINVSAILSSDKKEISENESINLTVNTSGNGIIKVEFYNNDTYLAEDASVPFTYASSNLSAGIYNLFAKVYTANGFVFSNVINVQVGDQKPYQDTVHTIPGTIEAGHYDYFVGGVGQNITYYDDSVVNEGDFRTTEYVDVLSVANEGATVGWISAGEWLEYTIDVQTTGCYTLNTRFASGNSNGGGPIYFEIDGTKISEDIRFSATGDWNNWVTKTTNLELNQGTHILRLVADQGEVNIGKMEFVYNASTCPTEQESSLPFDFETFPTTADFNNFDGGIAIVENVSAAQNNGNSSTKLAKLVRDGGQPWAGSFINLKNTLDFRTNNYIVLDIWTEAPVGTSMQIKLEQQNGNAAFSLATPTTVSGAWETLVWDFGQLGSSAYDKLVFMFDINNVGNGSNTSTFYFDNVRQENTLSINEFSINDILIYPNPIKNTIQVISKTKEISKIELFNIIGKKLKVITRNFNEIGVEELSSGLYLIKVFSENKSFTTKIIKE</sequence>
<dbReference type="EC" id="3.2.1.39" evidence="3"/>
<evidence type="ECO:0000256" key="7">
    <source>
        <dbReference type="ARBA" id="ARBA00023295"/>
    </source>
</evidence>
<evidence type="ECO:0000256" key="6">
    <source>
        <dbReference type="ARBA" id="ARBA00023277"/>
    </source>
</evidence>
<dbReference type="Gene3D" id="2.60.120.260">
    <property type="entry name" value="Galactose-binding domain-like"/>
    <property type="match status" value="1"/>
</dbReference>
<evidence type="ECO:0000313" key="11">
    <source>
        <dbReference type="EMBL" id="MFC4267841.1"/>
    </source>
</evidence>
<evidence type="ECO:0000256" key="4">
    <source>
        <dbReference type="ARBA" id="ARBA00022729"/>
    </source>
</evidence>